<dbReference type="Proteomes" id="UP000184275">
    <property type="component" value="Unassembled WGS sequence"/>
</dbReference>
<name>A0A1M6WXK6_9BACT</name>
<accession>A0A1M6WXK6</accession>
<sequence>MKRIPFTVILILMFFAAYSSAITLKELKKYQAAIKNACPPEADCEDENQIMQPSEIEVEEKLGVKDCVAMAARAYARQKKISIAKNQKKANTVKIRRNALSSQEE</sequence>
<evidence type="ECO:0000313" key="2">
    <source>
        <dbReference type="Proteomes" id="UP000184275"/>
    </source>
</evidence>
<dbReference type="EMBL" id="FRAW01000027">
    <property type="protein sequence ID" value="SHK98285.1"/>
    <property type="molecule type" value="Genomic_DNA"/>
</dbReference>
<protein>
    <submittedName>
        <fullName evidence="1">Uncharacterized protein</fullName>
    </submittedName>
</protein>
<gene>
    <name evidence="1" type="ORF">SAMN05720469_12739</name>
</gene>
<proteinExistence type="predicted"/>
<evidence type="ECO:0000313" key="1">
    <source>
        <dbReference type="EMBL" id="SHK98285.1"/>
    </source>
</evidence>
<organism evidence="1 2">
    <name type="scientific">Fibrobacter intestinalis</name>
    <dbReference type="NCBI Taxonomy" id="28122"/>
    <lineage>
        <taxon>Bacteria</taxon>
        <taxon>Pseudomonadati</taxon>
        <taxon>Fibrobacterota</taxon>
        <taxon>Fibrobacteria</taxon>
        <taxon>Fibrobacterales</taxon>
        <taxon>Fibrobacteraceae</taxon>
        <taxon>Fibrobacter</taxon>
    </lineage>
</organism>
<reference evidence="2" key="1">
    <citation type="submission" date="2016-11" db="EMBL/GenBank/DDBJ databases">
        <authorList>
            <person name="Varghese N."/>
            <person name="Submissions S."/>
        </authorList>
    </citation>
    <scope>NUCLEOTIDE SEQUENCE [LARGE SCALE GENOMIC DNA]</scope>
    <source>
        <strain evidence="2">UWOS</strain>
    </source>
</reference>
<dbReference type="AlphaFoldDB" id="A0A1M6WXK6"/>
<keyword evidence="2" id="KW-1185">Reference proteome</keyword>